<dbReference type="PANTHER" id="PTHR19957:SF307">
    <property type="entry name" value="PROTEIN SSO1-RELATED"/>
    <property type="match status" value="1"/>
</dbReference>
<dbReference type="InterPro" id="IPR006011">
    <property type="entry name" value="Syntaxin_N"/>
</dbReference>
<dbReference type="OrthoDB" id="10255013at2759"/>
<dbReference type="AlphaFoldDB" id="A0A6P6RV93"/>
<dbReference type="Pfam" id="PF00804">
    <property type="entry name" value="Syntaxin"/>
    <property type="match status" value="1"/>
</dbReference>
<comment type="similarity">
    <text evidence="2">Belongs to the syntaxin family.</text>
</comment>
<evidence type="ECO:0000256" key="1">
    <source>
        <dbReference type="ARBA" id="ARBA00004211"/>
    </source>
</evidence>
<feature type="coiled-coil region" evidence="6">
    <location>
        <begin position="146"/>
        <end position="208"/>
    </location>
</feature>
<comment type="subcellular location">
    <subcellularLocation>
        <location evidence="1">Membrane</location>
        <topology evidence="1">Single-pass type IV membrane protein</topology>
    </subcellularLocation>
</comment>
<sequence>MRDRFEELRTLAVQLHPEAAALMHRGEAAGSASAAGGGGRGRGGSPLLAGDAHALLSADLEAGRHPDRLLANFAVEEAKGPPDEEAFLSGYFRKVAVLTAALAEIGENVEKMQELKRRVVEATNSEEEKDVSHELHKVLDGTTLLMQKTQRALETLRTENRRFAEAQRGSLSSVSELRIRHNLQQTLAAQLQQHLQLLQMRQAEYRLQVKKKVLRQIKLVYPEAVDSEIEGLVDSGELTAVTAIKMRISGSNQALRNATADLQFKYRDIRRLEQSVTELHQMFVELSFLVEAQGDMVEHIQYSVAQAKEYTAKAEKELLQARRNQKSAKARMFWITVIFIVLAALVLVPVIVSLLK</sequence>
<dbReference type="Pfam" id="PF05739">
    <property type="entry name" value="SNARE"/>
    <property type="match status" value="1"/>
</dbReference>
<dbReference type="GO" id="GO:0031201">
    <property type="term" value="C:SNARE complex"/>
    <property type="evidence" value="ECO:0007669"/>
    <property type="project" value="TreeGrafter"/>
</dbReference>
<gene>
    <name evidence="10" type="primary">LOC34621515</name>
</gene>
<dbReference type="RefSeq" id="XP_026191768.1">
    <property type="nucleotide sequence ID" value="XM_026335983.1"/>
</dbReference>
<evidence type="ECO:0000256" key="4">
    <source>
        <dbReference type="ARBA" id="ARBA00022989"/>
    </source>
</evidence>
<evidence type="ECO:0000256" key="5">
    <source>
        <dbReference type="ARBA" id="ARBA00023136"/>
    </source>
</evidence>
<dbReference type="Gene3D" id="1.20.5.110">
    <property type="match status" value="1"/>
</dbReference>
<keyword evidence="5 7" id="KW-0472">Membrane</keyword>
<dbReference type="GO" id="GO:0048278">
    <property type="term" value="P:vesicle docking"/>
    <property type="evidence" value="ECO:0007669"/>
    <property type="project" value="TreeGrafter"/>
</dbReference>
<dbReference type="SMART" id="SM00397">
    <property type="entry name" value="t_SNARE"/>
    <property type="match status" value="1"/>
</dbReference>
<evidence type="ECO:0000259" key="8">
    <source>
        <dbReference type="PROSITE" id="PS50192"/>
    </source>
</evidence>
<keyword evidence="9" id="KW-1185">Reference proteome</keyword>
<keyword evidence="4 7" id="KW-1133">Transmembrane helix</keyword>
<keyword evidence="6" id="KW-0175">Coiled coil</keyword>
<dbReference type="GO" id="GO:0005484">
    <property type="term" value="F:SNAP receptor activity"/>
    <property type="evidence" value="ECO:0007669"/>
    <property type="project" value="TreeGrafter"/>
</dbReference>
<evidence type="ECO:0000313" key="10">
    <source>
        <dbReference type="RefSeq" id="XP_026191768.1"/>
    </source>
</evidence>
<evidence type="ECO:0000256" key="2">
    <source>
        <dbReference type="ARBA" id="ARBA00009063"/>
    </source>
</evidence>
<evidence type="ECO:0000256" key="7">
    <source>
        <dbReference type="SAM" id="Phobius"/>
    </source>
</evidence>
<dbReference type="PANTHER" id="PTHR19957">
    <property type="entry name" value="SYNTAXIN"/>
    <property type="match status" value="1"/>
</dbReference>
<evidence type="ECO:0000256" key="3">
    <source>
        <dbReference type="ARBA" id="ARBA00022692"/>
    </source>
</evidence>
<dbReference type="Proteomes" id="UP000515125">
    <property type="component" value="Unplaced"/>
</dbReference>
<dbReference type="Gene3D" id="1.20.58.70">
    <property type="match status" value="1"/>
</dbReference>
<name>A0A6P6RV93_9EIME</name>
<dbReference type="GO" id="GO:0006887">
    <property type="term" value="P:exocytosis"/>
    <property type="evidence" value="ECO:0007669"/>
    <property type="project" value="TreeGrafter"/>
</dbReference>
<dbReference type="GO" id="GO:0000149">
    <property type="term" value="F:SNARE binding"/>
    <property type="evidence" value="ECO:0007669"/>
    <property type="project" value="TreeGrafter"/>
</dbReference>
<reference evidence="10" key="1">
    <citation type="submission" date="2025-08" db="UniProtKB">
        <authorList>
            <consortium name="RefSeq"/>
        </authorList>
    </citation>
    <scope>IDENTIFICATION</scope>
</reference>
<feature type="coiled-coil region" evidence="6">
    <location>
        <begin position="304"/>
        <end position="331"/>
    </location>
</feature>
<feature type="transmembrane region" description="Helical" evidence="7">
    <location>
        <begin position="332"/>
        <end position="355"/>
    </location>
</feature>
<dbReference type="GeneID" id="34621515"/>
<dbReference type="InterPro" id="IPR045242">
    <property type="entry name" value="Syntaxin"/>
</dbReference>
<protein>
    <submittedName>
        <fullName evidence="10">Syntaxin-1B</fullName>
    </submittedName>
</protein>
<dbReference type="PROSITE" id="PS50192">
    <property type="entry name" value="T_SNARE"/>
    <property type="match status" value="1"/>
</dbReference>
<dbReference type="InterPro" id="IPR010989">
    <property type="entry name" value="SNARE"/>
</dbReference>
<evidence type="ECO:0000256" key="6">
    <source>
        <dbReference type="SAM" id="Coils"/>
    </source>
</evidence>
<organism evidence="9 10">
    <name type="scientific">Cyclospora cayetanensis</name>
    <dbReference type="NCBI Taxonomy" id="88456"/>
    <lineage>
        <taxon>Eukaryota</taxon>
        <taxon>Sar</taxon>
        <taxon>Alveolata</taxon>
        <taxon>Apicomplexa</taxon>
        <taxon>Conoidasida</taxon>
        <taxon>Coccidia</taxon>
        <taxon>Eucoccidiorida</taxon>
        <taxon>Eimeriorina</taxon>
        <taxon>Eimeriidae</taxon>
        <taxon>Cyclospora</taxon>
    </lineage>
</organism>
<dbReference type="GO" id="GO:0012505">
    <property type="term" value="C:endomembrane system"/>
    <property type="evidence" value="ECO:0007669"/>
    <property type="project" value="TreeGrafter"/>
</dbReference>
<keyword evidence="3 7" id="KW-0812">Transmembrane</keyword>
<dbReference type="SUPFAM" id="SSF47661">
    <property type="entry name" value="t-snare proteins"/>
    <property type="match status" value="1"/>
</dbReference>
<dbReference type="GO" id="GO:0005886">
    <property type="term" value="C:plasma membrane"/>
    <property type="evidence" value="ECO:0007669"/>
    <property type="project" value="TreeGrafter"/>
</dbReference>
<dbReference type="CDD" id="cd15848">
    <property type="entry name" value="SNARE_syntaxin1-like"/>
    <property type="match status" value="1"/>
</dbReference>
<dbReference type="InterPro" id="IPR000727">
    <property type="entry name" value="T_SNARE_dom"/>
</dbReference>
<feature type="domain" description="T-SNARE coiled-coil homology" evidence="8">
    <location>
        <begin position="259"/>
        <end position="321"/>
    </location>
</feature>
<evidence type="ECO:0000313" key="9">
    <source>
        <dbReference type="Proteomes" id="UP000515125"/>
    </source>
</evidence>
<accession>A0A6P6RV93</accession>
<dbReference type="GO" id="GO:0006906">
    <property type="term" value="P:vesicle fusion"/>
    <property type="evidence" value="ECO:0007669"/>
    <property type="project" value="TreeGrafter"/>
</dbReference>
<dbReference type="GO" id="GO:0006886">
    <property type="term" value="P:intracellular protein transport"/>
    <property type="evidence" value="ECO:0007669"/>
    <property type="project" value="TreeGrafter"/>
</dbReference>
<proteinExistence type="inferred from homology"/>